<name>A0ABN8W0J7_9BACT</name>
<accession>A0ABN8W0J7</accession>
<sequence length="273" mass="30645">MMDAPPQDPDLSAPAPSENGSPEAEAPHVCVLLGASNLARGYSALSHYLTRNLAPQPVRILAAMGPGRGYGCRGGMLNISYPPIVDSPLFQRARKQAESGSRVVALVTDIGNDLLYGMDPDHLVATLEEVFQRLFDLNARIFVTSLPVFFEQEVSPMVYHSIRALLYPKSSVSQEHAVNGVRRMNSYLKESKDPRVRVVPPLDEYLGWDHVHYSLLRSTEVWNRVGGTLLSGWDRQPRHPLRFPRMLLSYRDNLHRLLMMESLKCIPRSANLF</sequence>
<evidence type="ECO:0000313" key="3">
    <source>
        <dbReference type="Proteomes" id="UP001157733"/>
    </source>
</evidence>
<proteinExistence type="predicted"/>
<dbReference type="Proteomes" id="UP001157733">
    <property type="component" value="Chromosome"/>
</dbReference>
<dbReference type="RefSeq" id="WP_282012354.1">
    <property type="nucleotide sequence ID" value="NZ_OX336137.1"/>
</dbReference>
<dbReference type="SUPFAM" id="SSF52266">
    <property type="entry name" value="SGNH hydrolase"/>
    <property type="match status" value="1"/>
</dbReference>
<evidence type="ECO:0000256" key="1">
    <source>
        <dbReference type="SAM" id="MobiDB-lite"/>
    </source>
</evidence>
<dbReference type="EMBL" id="OX336137">
    <property type="protein sequence ID" value="CAI2719525.1"/>
    <property type="molecule type" value="Genomic_DNA"/>
</dbReference>
<organism evidence="2 3">
    <name type="scientific">Nitrospina watsonii</name>
    <dbReference type="NCBI Taxonomy" id="1323948"/>
    <lineage>
        <taxon>Bacteria</taxon>
        <taxon>Pseudomonadati</taxon>
        <taxon>Nitrospinota/Tectimicrobiota group</taxon>
        <taxon>Nitrospinota</taxon>
        <taxon>Nitrospinia</taxon>
        <taxon>Nitrospinales</taxon>
        <taxon>Nitrospinaceae</taxon>
        <taxon>Nitrospina</taxon>
    </lineage>
</organism>
<feature type="region of interest" description="Disordered" evidence="1">
    <location>
        <begin position="1"/>
        <end position="24"/>
    </location>
</feature>
<protein>
    <recommendedName>
        <fullName evidence="4">SGNH hydrolase-type esterase domain-containing protein</fullName>
    </recommendedName>
</protein>
<gene>
    <name evidence="2" type="ORF">NSPWAT_2669</name>
</gene>
<keyword evidence="3" id="KW-1185">Reference proteome</keyword>
<evidence type="ECO:0000313" key="2">
    <source>
        <dbReference type="EMBL" id="CAI2719525.1"/>
    </source>
</evidence>
<reference evidence="2 3" key="1">
    <citation type="submission" date="2022-09" db="EMBL/GenBank/DDBJ databases">
        <authorList>
            <person name="Kop L."/>
        </authorList>
    </citation>
    <scope>NUCLEOTIDE SEQUENCE [LARGE SCALE GENOMIC DNA]</scope>
    <source>
        <strain evidence="2 3">347</strain>
    </source>
</reference>
<evidence type="ECO:0008006" key="4">
    <source>
        <dbReference type="Google" id="ProtNLM"/>
    </source>
</evidence>